<name>A0A8J2UGB6_9BACT</name>
<protein>
    <submittedName>
        <fullName evidence="2">Uncharacterized protein</fullName>
    </submittedName>
</protein>
<evidence type="ECO:0000256" key="1">
    <source>
        <dbReference type="SAM" id="Phobius"/>
    </source>
</evidence>
<keyword evidence="1" id="KW-1133">Transmembrane helix</keyword>
<reference evidence="2" key="1">
    <citation type="journal article" date="2014" name="Int. J. Syst. Evol. Microbiol.">
        <title>Complete genome sequence of Corynebacterium casei LMG S-19264T (=DSM 44701T), isolated from a smear-ripened cheese.</title>
        <authorList>
            <consortium name="US DOE Joint Genome Institute (JGI-PGF)"/>
            <person name="Walter F."/>
            <person name="Albersmeier A."/>
            <person name="Kalinowski J."/>
            <person name="Ruckert C."/>
        </authorList>
    </citation>
    <scope>NUCLEOTIDE SEQUENCE</scope>
    <source>
        <strain evidence="2">CGMCC 1.15448</strain>
    </source>
</reference>
<comment type="caution">
    <text evidence="2">The sequence shown here is derived from an EMBL/GenBank/DDBJ whole genome shotgun (WGS) entry which is preliminary data.</text>
</comment>
<keyword evidence="1" id="KW-0812">Transmembrane</keyword>
<keyword evidence="3" id="KW-1185">Reference proteome</keyword>
<evidence type="ECO:0000313" key="3">
    <source>
        <dbReference type="Proteomes" id="UP000607559"/>
    </source>
</evidence>
<accession>A0A8J2UGB6</accession>
<dbReference type="Proteomes" id="UP000607559">
    <property type="component" value="Unassembled WGS sequence"/>
</dbReference>
<gene>
    <name evidence="2" type="ORF">GCM10011511_41740</name>
</gene>
<evidence type="ECO:0000313" key="2">
    <source>
        <dbReference type="EMBL" id="GGB13693.1"/>
    </source>
</evidence>
<organism evidence="2 3">
    <name type="scientific">Puia dinghuensis</name>
    <dbReference type="NCBI Taxonomy" id="1792502"/>
    <lineage>
        <taxon>Bacteria</taxon>
        <taxon>Pseudomonadati</taxon>
        <taxon>Bacteroidota</taxon>
        <taxon>Chitinophagia</taxon>
        <taxon>Chitinophagales</taxon>
        <taxon>Chitinophagaceae</taxon>
        <taxon>Puia</taxon>
    </lineage>
</organism>
<keyword evidence="1" id="KW-0472">Membrane</keyword>
<sequence>MSNTDFVNSGSYLRTVFVFISGMTTFTGLAGTAGFFASGRGVMGGGGAGTEATGLAATGAAVGFKGV</sequence>
<reference evidence="2" key="2">
    <citation type="submission" date="2020-09" db="EMBL/GenBank/DDBJ databases">
        <authorList>
            <person name="Sun Q."/>
            <person name="Zhou Y."/>
        </authorList>
    </citation>
    <scope>NUCLEOTIDE SEQUENCE</scope>
    <source>
        <strain evidence="2">CGMCC 1.15448</strain>
    </source>
</reference>
<proteinExistence type="predicted"/>
<dbReference type="AlphaFoldDB" id="A0A8J2UGB6"/>
<feature type="transmembrane region" description="Helical" evidence="1">
    <location>
        <begin position="12"/>
        <end position="37"/>
    </location>
</feature>
<dbReference type="EMBL" id="BMJC01000004">
    <property type="protein sequence ID" value="GGB13693.1"/>
    <property type="molecule type" value="Genomic_DNA"/>
</dbReference>